<comment type="caution">
    <text evidence="1">The sequence shown here is derived from an EMBL/GenBank/DDBJ whole genome shotgun (WGS) entry which is preliminary data.</text>
</comment>
<dbReference type="Proteomes" id="UP000018418">
    <property type="component" value="Unassembled WGS sequence"/>
</dbReference>
<evidence type="ECO:0000313" key="2">
    <source>
        <dbReference type="Proteomes" id="UP000018418"/>
    </source>
</evidence>
<sequence length="85" mass="9950">MSRLNRKELINLIIRIMNAEGSDAELDADIEQLIQLSEMLDVTNLIFILKLMMYRQRILQIRSSVSNHNYLNNKVSDFVFSVYSV</sequence>
<name>V2ULJ5_9GAMM</name>
<reference evidence="1 2" key="1">
    <citation type="submission" date="2013-10" db="EMBL/GenBank/DDBJ databases">
        <title>The Genome Sequence of Acinetobacter brisouii CIP 110357.</title>
        <authorList>
            <consortium name="The Broad Institute Genomics Platform"/>
            <consortium name="The Broad Institute Genome Sequencing Center for Infectious Disease"/>
            <person name="Cerqueira G."/>
            <person name="Feldgarden M."/>
            <person name="Courvalin P."/>
            <person name="Grillot-Courvalin C."/>
            <person name="Clermont D."/>
            <person name="Rocha E."/>
            <person name="Yoon E.-J."/>
            <person name="Nemec A."/>
            <person name="Young S.K."/>
            <person name="Zeng Q."/>
            <person name="Gargeya S."/>
            <person name="Fitzgerald M."/>
            <person name="Abouelleil A."/>
            <person name="Alvarado L."/>
            <person name="Berlin A.M."/>
            <person name="Chapman S.B."/>
            <person name="Gainer-Dewar J."/>
            <person name="Goldberg J."/>
            <person name="Gnerre S."/>
            <person name="Griggs A."/>
            <person name="Gujja S."/>
            <person name="Hansen M."/>
            <person name="Howarth C."/>
            <person name="Imamovic A."/>
            <person name="Ireland A."/>
            <person name="Larimer J."/>
            <person name="McCowan C."/>
            <person name="Murphy C."/>
            <person name="Pearson M."/>
            <person name="Poon T.W."/>
            <person name="Priest M."/>
            <person name="Roberts A."/>
            <person name="Saif S."/>
            <person name="Shea T."/>
            <person name="Sykes S."/>
            <person name="Wortman J."/>
            <person name="Nusbaum C."/>
            <person name="Birren B."/>
        </authorList>
    </citation>
    <scope>NUCLEOTIDE SEQUENCE [LARGE SCALE GENOMIC DNA]</scope>
    <source>
        <strain evidence="1 2">CIP 110357</strain>
    </source>
</reference>
<dbReference type="AlphaFoldDB" id="V2ULJ5"/>
<gene>
    <name evidence="1" type="ORF">P255_01325</name>
</gene>
<proteinExistence type="predicted"/>
<evidence type="ECO:0000313" key="1">
    <source>
        <dbReference type="EMBL" id="ESK50827.1"/>
    </source>
</evidence>
<keyword evidence="2" id="KW-1185">Reference proteome</keyword>
<organism evidence="1 2">
    <name type="scientific">Acinetobacter brisouii CIP 110357</name>
    <dbReference type="NCBI Taxonomy" id="1341683"/>
    <lineage>
        <taxon>Bacteria</taxon>
        <taxon>Pseudomonadati</taxon>
        <taxon>Pseudomonadota</taxon>
        <taxon>Gammaproteobacteria</taxon>
        <taxon>Moraxellales</taxon>
        <taxon>Moraxellaceae</taxon>
        <taxon>Acinetobacter</taxon>
    </lineage>
</organism>
<accession>V2ULJ5</accession>
<dbReference type="RefSeq" id="WP_004905005.1">
    <property type="nucleotide sequence ID" value="NZ_BBTI01000007.1"/>
</dbReference>
<dbReference type="OrthoDB" id="6810874at2"/>
<dbReference type="EMBL" id="AYEU01000006">
    <property type="protein sequence ID" value="ESK50827.1"/>
    <property type="molecule type" value="Genomic_DNA"/>
</dbReference>
<dbReference type="HOGENOM" id="CLU_2505206_0_0_6"/>
<protein>
    <submittedName>
        <fullName evidence="1">Uncharacterized protein</fullName>
    </submittedName>
</protein>